<evidence type="ECO:0000256" key="5">
    <source>
        <dbReference type="ARBA" id="ARBA00022827"/>
    </source>
</evidence>
<dbReference type="GeneID" id="300580853"/>
<dbReference type="EMBL" id="PPTA01000017">
    <property type="protein sequence ID" value="TFA98872.1"/>
    <property type="molecule type" value="Genomic_DNA"/>
</dbReference>
<reference evidence="19 20" key="1">
    <citation type="submission" date="2018-01" db="EMBL/GenBank/DDBJ databases">
        <title>Genome characterization of the sugarcane-associated fungus Trichoderma ghanense CCMA-1212 and their application in lignocelulose bioconversion.</title>
        <authorList>
            <person name="Steindorff A.S."/>
            <person name="Mendes T.D."/>
            <person name="Vilela E.S.D."/>
            <person name="Rodrigues D.S."/>
            <person name="Formighieri E.F."/>
            <person name="Melo I.S."/>
            <person name="Favaro L.C.L."/>
        </authorList>
    </citation>
    <scope>NUCLEOTIDE SEQUENCE [LARGE SCALE GENOMIC DNA]</scope>
    <source>
        <strain evidence="19 20">CCMA-1212</strain>
    </source>
</reference>
<protein>
    <recommendedName>
        <fullName evidence="14">Cholesterol oxidase</fullName>
        <ecNumber evidence="13">1.1.3.6</ecNumber>
        <ecNumber evidence="11">5.3.3.1</ecNumber>
    </recommendedName>
    <alternativeName>
        <fullName evidence="15">Cholesterol isomerase</fullName>
    </alternativeName>
</protein>
<evidence type="ECO:0000256" key="12">
    <source>
        <dbReference type="ARBA" id="ARBA00049645"/>
    </source>
</evidence>
<evidence type="ECO:0000256" key="7">
    <source>
        <dbReference type="ARBA" id="ARBA00023098"/>
    </source>
</evidence>
<dbReference type="RefSeq" id="XP_073555074.1">
    <property type="nucleotide sequence ID" value="XM_073706403.1"/>
</dbReference>
<evidence type="ECO:0000256" key="14">
    <source>
        <dbReference type="ARBA" id="ARBA00049744"/>
    </source>
</evidence>
<keyword evidence="10" id="KW-0413">Isomerase</keyword>
<evidence type="ECO:0000313" key="19">
    <source>
        <dbReference type="EMBL" id="TFA98872.1"/>
    </source>
</evidence>
<evidence type="ECO:0000256" key="10">
    <source>
        <dbReference type="ARBA" id="ARBA00023235"/>
    </source>
</evidence>
<feature type="compositionally biased region" description="Polar residues" evidence="17">
    <location>
        <begin position="66"/>
        <end position="75"/>
    </location>
</feature>
<dbReference type="EC" id="5.3.3.1" evidence="11"/>
<evidence type="ECO:0000313" key="20">
    <source>
        <dbReference type="Proteomes" id="UP001642720"/>
    </source>
</evidence>
<name>A0ABY2GVC9_9HYPO</name>
<keyword evidence="6" id="KW-0560">Oxidoreductase</keyword>
<evidence type="ECO:0000256" key="15">
    <source>
        <dbReference type="ARBA" id="ARBA00049778"/>
    </source>
</evidence>
<dbReference type="EC" id="1.1.3.6" evidence="13"/>
<dbReference type="InterPro" id="IPR000172">
    <property type="entry name" value="GMC_OxRdtase_N"/>
</dbReference>
<keyword evidence="9" id="KW-0753">Steroid metabolism</keyword>
<dbReference type="InterPro" id="IPR007867">
    <property type="entry name" value="GMC_OxRtase_C"/>
</dbReference>
<accession>A0ABY2GVC9</accession>
<dbReference type="PANTHER" id="PTHR47470">
    <property type="entry name" value="CHOLESTEROL OXIDASE"/>
    <property type="match status" value="1"/>
</dbReference>
<keyword evidence="5 16" id="KW-0274">FAD</keyword>
<proteinExistence type="inferred from homology"/>
<evidence type="ECO:0000259" key="18">
    <source>
        <dbReference type="PROSITE" id="PS00623"/>
    </source>
</evidence>
<dbReference type="Gene3D" id="3.40.50.1820">
    <property type="entry name" value="alpha/beta hydrolase"/>
    <property type="match status" value="1"/>
</dbReference>
<keyword evidence="8" id="KW-1207">Sterol metabolism</keyword>
<dbReference type="Pfam" id="PF00732">
    <property type="entry name" value="GMC_oxred_N"/>
    <property type="match status" value="1"/>
</dbReference>
<keyword evidence="3" id="KW-0153">Cholesterol metabolism</keyword>
<sequence length="1285" mass="140162">MPGLKKRTVTVDGDKAAPAVEGDGLDGPLDHQSAASSHEQTNLQQTNGPSTERKRSSPESHRPAYNNEQEGQTPRSFPRISLPVELMQNSYDVVVIGTGYGGGVAASRMARGKQSVCVLERGKEKWPGEYPETFHDAAKEVRVSGEFAPGDRRSVPGTLVDGGNPTGLYHFVVGDGQNVFMGNGLGGTSLLNANVFLEATPAVLEMDIWPKELRGVEAWTKYYNRARDVLEPAQYPASHPKLLKADLLKREAELMGVGDKFYRVSQTTRFHDGPNSSGVFMRASSLTGMDATGINDGSKSTTLVNYLSDAWNWGAEIFCECEVRYVTKAPGREGYIIHFAWTADNRGQFSGAYDDLMWVHAKKLVFFGAGSIGTTEILLRSKQLGLDMSDDLGTEMSGNGDMLGFAYNTDYEANCLAHSRPTPERPVGPCITSVIDLRDQEHPLEGFVIEDCAIPQALSPLMIPILEYLPDQRKPSYQFVQACVKSAARVGSKLFGPYITKGSVSRTGVYLVMSHDSSQGSLTLREDKPVLSYSGVGRSQSVSRIHAFLEAMTASVGGDFIANPAWTLLGSQEITVHPIGGARMSADGTGKAGVTNSNGEIFVGQEDRVYPGLVVCDGAVVPAAVGVNPFATITALAERSVEMAGRKHGISIDFDTKNGTLYATRIPGVWTNETPGPLDLYGSPAFSLPREQDVEKLASRISQAHANGCSGVGFSEVMSGFIHVGQDVGDFDVAAKIARSQCESARFFLSVKSWDTTELTHNNCHSANLTGTFCSSALGGTFIVHRGTFRLFNQDPRQPDTANLTYDFDMVSPSGKTLHFNGYKVVNSAAYLNIPEVWRQTTTLYVTITDRQAQVVGRGTLHIQPADFYRELKTFGTTAPTLWGGLTSATRFLSFFVKQLATPFFSRLGALQWPSGVVNYAAGAAAASQVISLEATDGIKTTMLMWNPLRENGEEKVSAAPVILFVPGAAVDHSIFALPTIRKNAVAYFREAGYRVYCVTHRVGRTPLARDGHTAYDARRDIHAALAHIRKVSHSYTQGGDKVYVVAHCAGSLALACGLLDGTIPGHWIRGITCSMVFMHPKFGKINSLLSAFPVDLYSNLVGSYWDCCSSPNDTYVQQLLNQMLRFYPVGNRREICRSVVCHRSELVFGRLWTHKNLNEATHSQLDQFIGGTSMQSLKWLTNCGRLGEVTTNNPNATLVTAENMNRLKGIPILFLSGSENMVFTAENTDTSYTALCNAHGKQWYERELFHGKGHLDAWMGASAYKDVYPRVEQHVSKFSKGKET</sequence>
<dbReference type="InterPro" id="IPR029058">
    <property type="entry name" value="AB_hydrolase_fold"/>
</dbReference>
<evidence type="ECO:0000256" key="8">
    <source>
        <dbReference type="ARBA" id="ARBA00023166"/>
    </source>
</evidence>
<feature type="compositionally biased region" description="Basic and acidic residues" evidence="17">
    <location>
        <begin position="51"/>
        <end position="62"/>
    </location>
</feature>
<keyword evidence="7" id="KW-0443">Lipid metabolism</keyword>
<dbReference type="InterPro" id="IPR052542">
    <property type="entry name" value="Cholesterol_Oxidase"/>
</dbReference>
<organism evidence="19 20">
    <name type="scientific">Trichoderma ghanense</name>
    <dbReference type="NCBI Taxonomy" id="65468"/>
    <lineage>
        <taxon>Eukaryota</taxon>
        <taxon>Fungi</taxon>
        <taxon>Dikarya</taxon>
        <taxon>Ascomycota</taxon>
        <taxon>Pezizomycotina</taxon>
        <taxon>Sordariomycetes</taxon>
        <taxon>Hypocreomycetidae</taxon>
        <taxon>Hypocreales</taxon>
        <taxon>Hypocreaceae</taxon>
        <taxon>Trichoderma</taxon>
    </lineage>
</organism>
<evidence type="ECO:0000256" key="17">
    <source>
        <dbReference type="SAM" id="MobiDB-lite"/>
    </source>
</evidence>
<dbReference type="Gene3D" id="3.50.50.60">
    <property type="entry name" value="FAD/NAD(P)-binding domain"/>
    <property type="match status" value="3"/>
</dbReference>
<comment type="similarity">
    <text evidence="2 16">Belongs to the GMC oxidoreductase family.</text>
</comment>
<evidence type="ECO:0000256" key="16">
    <source>
        <dbReference type="RuleBase" id="RU003968"/>
    </source>
</evidence>
<feature type="domain" description="Glucose-methanol-choline oxidoreductase N-terminal" evidence="18">
    <location>
        <begin position="182"/>
        <end position="205"/>
    </location>
</feature>
<dbReference type="PANTHER" id="PTHR47470:SF1">
    <property type="entry name" value="FAD-DEPENDENT OXIDOREDUCTASE 2 FAD BINDING DOMAIN-CONTAINING PROTEIN"/>
    <property type="match status" value="1"/>
</dbReference>
<keyword evidence="20" id="KW-1185">Reference proteome</keyword>
<feature type="compositionally biased region" description="Polar residues" evidence="17">
    <location>
        <begin position="33"/>
        <end position="50"/>
    </location>
</feature>
<dbReference type="SUPFAM" id="SSF51905">
    <property type="entry name" value="FAD/NAD(P)-binding domain"/>
    <property type="match status" value="1"/>
</dbReference>
<dbReference type="Proteomes" id="UP001642720">
    <property type="component" value="Unassembled WGS sequence"/>
</dbReference>
<feature type="region of interest" description="Disordered" evidence="17">
    <location>
        <begin position="1"/>
        <end position="77"/>
    </location>
</feature>
<evidence type="ECO:0000256" key="4">
    <source>
        <dbReference type="ARBA" id="ARBA00022630"/>
    </source>
</evidence>
<evidence type="ECO:0000256" key="9">
    <source>
        <dbReference type="ARBA" id="ARBA00023221"/>
    </source>
</evidence>
<comment type="pathway">
    <text evidence="12">Steroid metabolism; cholesterol degradation.</text>
</comment>
<gene>
    <name evidence="19" type="ORF">CCMA1212_009316</name>
</gene>
<evidence type="ECO:0000256" key="3">
    <source>
        <dbReference type="ARBA" id="ARBA00022548"/>
    </source>
</evidence>
<dbReference type="Pfam" id="PF05199">
    <property type="entry name" value="GMC_oxred_C"/>
    <property type="match status" value="1"/>
</dbReference>
<evidence type="ECO:0000256" key="6">
    <source>
        <dbReference type="ARBA" id="ARBA00023002"/>
    </source>
</evidence>
<comment type="caution">
    <text evidence="19">The sequence shown here is derived from an EMBL/GenBank/DDBJ whole genome shotgun (WGS) entry which is preliminary data.</text>
</comment>
<dbReference type="PROSITE" id="PS00623">
    <property type="entry name" value="GMC_OXRED_1"/>
    <property type="match status" value="1"/>
</dbReference>
<evidence type="ECO:0000256" key="13">
    <source>
        <dbReference type="ARBA" id="ARBA00049723"/>
    </source>
</evidence>
<keyword evidence="4 16" id="KW-0285">Flavoprotein</keyword>
<dbReference type="InterPro" id="IPR036188">
    <property type="entry name" value="FAD/NAD-bd_sf"/>
</dbReference>
<evidence type="ECO:0000256" key="1">
    <source>
        <dbReference type="ARBA" id="ARBA00001974"/>
    </source>
</evidence>
<comment type="cofactor">
    <cofactor evidence="1">
        <name>FAD</name>
        <dbReference type="ChEBI" id="CHEBI:57692"/>
    </cofactor>
</comment>
<evidence type="ECO:0000256" key="11">
    <source>
        <dbReference type="ARBA" id="ARBA00038856"/>
    </source>
</evidence>
<evidence type="ECO:0000256" key="2">
    <source>
        <dbReference type="ARBA" id="ARBA00010790"/>
    </source>
</evidence>
<dbReference type="SUPFAM" id="SSF53474">
    <property type="entry name" value="alpha/beta-Hydrolases"/>
    <property type="match status" value="1"/>
</dbReference>